<comment type="caution">
    <text evidence="4">The sequence shown here is derived from an EMBL/GenBank/DDBJ whole genome shotgun (WGS) entry which is preliminary data.</text>
</comment>
<evidence type="ECO:0000256" key="1">
    <source>
        <dbReference type="ARBA" id="ARBA00004196"/>
    </source>
</evidence>
<protein>
    <submittedName>
        <fullName evidence="4">Sugar-binding protein</fullName>
    </submittedName>
</protein>
<accession>A0ABP9RU43</accession>
<dbReference type="Gene3D" id="3.40.50.2300">
    <property type="match status" value="2"/>
</dbReference>
<evidence type="ECO:0000313" key="4">
    <source>
        <dbReference type="EMBL" id="GAA5187235.1"/>
    </source>
</evidence>
<evidence type="ECO:0000259" key="3">
    <source>
        <dbReference type="Pfam" id="PF13407"/>
    </source>
</evidence>
<reference evidence="5" key="1">
    <citation type="journal article" date="2019" name="Int. J. Syst. Evol. Microbiol.">
        <title>The Global Catalogue of Microorganisms (GCM) 10K type strain sequencing project: providing services to taxonomists for standard genome sequencing and annotation.</title>
        <authorList>
            <consortium name="The Broad Institute Genomics Platform"/>
            <consortium name="The Broad Institute Genome Sequencing Center for Infectious Disease"/>
            <person name="Wu L."/>
            <person name="Ma J."/>
        </authorList>
    </citation>
    <scope>NUCLEOTIDE SEQUENCE [LARGE SCALE GENOMIC DNA]</scope>
    <source>
        <strain evidence="5">JCM 18304</strain>
    </source>
</reference>
<keyword evidence="5" id="KW-1185">Reference proteome</keyword>
<name>A0ABP9RU43_9ACTN</name>
<comment type="similarity">
    <text evidence="2">Belongs to the bacterial solute-binding protein 2 family.</text>
</comment>
<dbReference type="InterPro" id="IPR025997">
    <property type="entry name" value="SBP_2_dom"/>
</dbReference>
<evidence type="ECO:0000313" key="5">
    <source>
        <dbReference type="Proteomes" id="UP001501570"/>
    </source>
</evidence>
<organism evidence="4 5">
    <name type="scientific">Rugosimonospora acidiphila</name>
    <dbReference type="NCBI Taxonomy" id="556531"/>
    <lineage>
        <taxon>Bacteria</taxon>
        <taxon>Bacillati</taxon>
        <taxon>Actinomycetota</taxon>
        <taxon>Actinomycetes</taxon>
        <taxon>Micromonosporales</taxon>
        <taxon>Micromonosporaceae</taxon>
        <taxon>Rugosimonospora</taxon>
    </lineage>
</organism>
<evidence type="ECO:0000256" key="2">
    <source>
        <dbReference type="ARBA" id="ARBA00007639"/>
    </source>
</evidence>
<feature type="domain" description="Periplasmic binding protein" evidence="3">
    <location>
        <begin position="24"/>
        <end position="268"/>
    </location>
</feature>
<dbReference type="RefSeq" id="WP_345630836.1">
    <property type="nucleotide sequence ID" value="NZ_BAABJQ010000009.1"/>
</dbReference>
<dbReference type="Proteomes" id="UP001501570">
    <property type="component" value="Unassembled WGS sequence"/>
</dbReference>
<dbReference type="SUPFAM" id="SSF53822">
    <property type="entry name" value="Periplasmic binding protein-like I"/>
    <property type="match status" value="1"/>
</dbReference>
<dbReference type="InterPro" id="IPR050555">
    <property type="entry name" value="Bact_Solute-Bind_Prot2"/>
</dbReference>
<comment type="subcellular location">
    <subcellularLocation>
        <location evidence="1">Cell envelope</location>
    </subcellularLocation>
</comment>
<dbReference type="Pfam" id="PF13407">
    <property type="entry name" value="Peripla_BP_4"/>
    <property type="match status" value="1"/>
</dbReference>
<gene>
    <name evidence="4" type="ORF">GCM10023322_35160</name>
</gene>
<dbReference type="InterPro" id="IPR028082">
    <property type="entry name" value="Peripla_BP_I"/>
</dbReference>
<dbReference type="PANTHER" id="PTHR30036">
    <property type="entry name" value="D-XYLOSE-BINDING PERIPLASMIC PROTEIN"/>
    <property type="match status" value="1"/>
</dbReference>
<dbReference type="EMBL" id="BAABJQ010000009">
    <property type="protein sequence ID" value="GAA5187235.1"/>
    <property type="molecule type" value="Genomic_DNA"/>
</dbReference>
<sequence>MTAQPRVPGREGKAPARIALIEKNRGAYWDMVNAGALDAGRRLGVTVLADAPEYESLDEQLALVHRYLDEGVDGLAFVATSQTAFTDTVAAGRRRGVPIITMDLDAPDSGRLMYVGMLAPVEMGRQAGRLMLDALGERRKVAVQTGSADAHGATGKLAGFTEVMTAAGVEVVGGDNDGERLDAAERNAHRLLSEHPDIGGFFGVYGYHAPVQARAVEAAGRDDIAIIGFDMLPETVAAIEAGTVRASIWIREYYFGYYAVAALANLARLGDEETLTLLGLRTDDLTGNLLRPQPLVVDRDNVGQFRAWARGLDLESRIAATL</sequence>
<dbReference type="PANTHER" id="PTHR30036:SF7">
    <property type="entry name" value="ABC TRANSPORTER PERIPLASMIC-BINDING PROTEIN YPHF"/>
    <property type="match status" value="1"/>
</dbReference>
<proteinExistence type="inferred from homology"/>